<accession>A0A8E2ARA0</accession>
<dbReference type="AlphaFoldDB" id="A0A8E2ARA0"/>
<keyword evidence="3" id="KW-1185">Reference proteome</keyword>
<name>A0A8E2ARA0_9APHY</name>
<gene>
    <name evidence="2" type="ORF">OBBRIDRAFT_211430</name>
</gene>
<reference evidence="2 3" key="1">
    <citation type="submission" date="2016-07" db="EMBL/GenBank/DDBJ databases">
        <title>Draft genome of the white-rot fungus Obba rivulosa 3A-2.</title>
        <authorList>
            <consortium name="DOE Joint Genome Institute"/>
            <person name="Miettinen O."/>
            <person name="Riley R."/>
            <person name="Acob R."/>
            <person name="Barry K."/>
            <person name="Cullen D."/>
            <person name="De Vries R."/>
            <person name="Hainaut M."/>
            <person name="Hatakka A."/>
            <person name="Henrissat B."/>
            <person name="Hilden K."/>
            <person name="Kuo R."/>
            <person name="Labutti K."/>
            <person name="Lipzen A."/>
            <person name="Makela M.R."/>
            <person name="Sandor L."/>
            <person name="Spatafora J.W."/>
            <person name="Grigoriev I.V."/>
            <person name="Hibbett D.S."/>
        </authorList>
    </citation>
    <scope>NUCLEOTIDE SEQUENCE [LARGE SCALE GENOMIC DNA]</scope>
    <source>
        <strain evidence="2 3">3A-2</strain>
    </source>
</reference>
<evidence type="ECO:0000313" key="2">
    <source>
        <dbReference type="EMBL" id="OCH86687.1"/>
    </source>
</evidence>
<dbReference type="Gene3D" id="2.60.120.260">
    <property type="entry name" value="Galactose-binding domain-like"/>
    <property type="match status" value="1"/>
</dbReference>
<feature type="chain" id="PRO_5034547747" evidence="1">
    <location>
        <begin position="24"/>
        <end position="233"/>
    </location>
</feature>
<protein>
    <submittedName>
        <fullName evidence="2">Uncharacterized protein</fullName>
    </submittedName>
</protein>
<dbReference type="OrthoDB" id="3245657at2759"/>
<evidence type="ECO:0000256" key="1">
    <source>
        <dbReference type="SAM" id="SignalP"/>
    </source>
</evidence>
<organism evidence="2 3">
    <name type="scientific">Obba rivulosa</name>
    <dbReference type="NCBI Taxonomy" id="1052685"/>
    <lineage>
        <taxon>Eukaryota</taxon>
        <taxon>Fungi</taxon>
        <taxon>Dikarya</taxon>
        <taxon>Basidiomycota</taxon>
        <taxon>Agaricomycotina</taxon>
        <taxon>Agaricomycetes</taxon>
        <taxon>Polyporales</taxon>
        <taxon>Gelatoporiaceae</taxon>
        <taxon>Obba</taxon>
    </lineage>
</organism>
<sequence>MFPVLHAILSLLFFFQCTRFTAAVLINITIDDTFGDAVTGQKFAYSPSDLWNTGQNCTVCEARLDPSKVHNGTWHDSTFFPLGVVPNSNIPMNASVSFVGTALYVFCVLAHTSSPLDGQTDMTFTVDGRVVGTFAEQPNGSPSVDYGVPVFSIDNLSPGPHQFTLTNGHVNGNTSLVLLDHVVYTTEQDEIIASSSSHATLSTLKCSLSVILAVTVPRFIANQRDLNSRHQRQ</sequence>
<keyword evidence="1" id="KW-0732">Signal</keyword>
<dbReference type="Proteomes" id="UP000250043">
    <property type="component" value="Unassembled WGS sequence"/>
</dbReference>
<proteinExistence type="predicted"/>
<feature type="signal peptide" evidence="1">
    <location>
        <begin position="1"/>
        <end position="23"/>
    </location>
</feature>
<evidence type="ECO:0000313" key="3">
    <source>
        <dbReference type="Proteomes" id="UP000250043"/>
    </source>
</evidence>
<dbReference type="EMBL" id="KV722516">
    <property type="protein sequence ID" value="OCH86687.1"/>
    <property type="molecule type" value="Genomic_DNA"/>
</dbReference>